<protein>
    <recommendedName>
        <fullName evidence="1">DNA (cytosine-5-)-methyltransferase</fullName>
        <ecNumber evidence="1">2.1.1.37</ecNumber>
    </recommendedName>
</protein>
<comment type="catalytic activity">
    <reaction evidence="6">
        <text>a 2'-deoxycytidine in DNA + S-adenosyl-L-methionine = a 5-methyl-2'-deoxycytidine in DNA + S-adenosyl-L-homocysteine + H(+)</text>
        <dbReference type="Rhea" id="RHEA:13681"/>
        <dbReference type="Rhea" id="RHEA-COMP:11369"/>
        <dbReference type="Rhea" id="RHEA-COMP:11370"/>
        <dbReference type="ChEBI" id="CHEBI:15378"/>
        <dbReference type="ChEBI" id="CHEBI:57856"/>
        <dbReference type="ChEBI" id="CHEBI:59789"/>
        <dbReference type="ChEBI" id="CHEBI:85452"/>
        <dbReference type="ChEBI" id="CHEBI:85454"/>
        <dbReference type="EC" id="2.1.1.37"/>
    </reaction>
</comment>
<dbReference type="AlphaFoldDB" id="A0A5C5VPX8"/>
<keyword evidence="3 7" id="KW-0808">Transferase</keyword>
<evidence type="ECO:0000256" key="5">
    <source>
        <dbReference type="ARBA" id="ARBA00022747"/>
    </source>
</evidence>
<dbReference type="GO" id="GO:0032259">
    <property type="term" value="P:methylation"/>
    <property type="evidence" value="ECO:0007669"/>
    <property type="project" value="UniProtKB-KW"/>
</dbReference>
<dbReference type="InterPro" id="IPR001525">
    <property type="entry name" value="C5_MeTfrase"/>
</dbReference>
<feature type="active site" evidence="7">
    <location>
        <position position="140"/>
    </location>
</feature>
<dbReference type="InterPro" id="IPR050390">
    <property type="entry name" value="C5-Methyltransferase"/>
</dbReference>
<dbReference type="RefSeq" id="WP_146512394.1">
    <property type="nucleotide sequence ID" value="NZ_SIHI01000064.1"/>
</dbReference>
<comment type="similarity">
    <text evidence="7 8">Belongs to the class I-like SAM-binding methyltransferase superfamily. C5-methyltransferase family.</text>
</comment>
<evidence type="ECO:0000256" key="1">
    <source>
        <dbReference type="ARBA" id="ARBA00011975"/>
    </source>
</evidence>
<name>A0A5C5VPX8_9PLAN</name>
<dbReference type="PANTHER" id="PTHR10629:SF52">
    <property type="entry name" value="DNA (CYTOSINE-5)-METHYLTRANSFERASE 1"/>
    <property type="match status" value="1"/>
</dbReference>
<dbReference type="Gene3D" id="3.90.120.10">
    <property type="entry name" value="DNA Methylase, subunit A, domain 2"/>
    <property type="match status" value="1"/>
</dbReference>
<dbReference type="Pfam" id="PF00145">
    <property type="entry name" value="DNA_methylase"/>
    <property type="match status" value="2"/>
</dbReference>
<evidence type="ECO:0000256" key="8">
    <source>
        <dbReference type="RuleBase" id="RU000416"/>
    </source>
</evidence>
<dbReference type="EMBL" id="SIHI01000064">
    <property type="protein sequence ID" value="TWT39851.1"/>
    <property type="molecule type" value="Genomic_DNA"/>
</dbReference>
<evidence type="ECO:0000313" key="10">
    <source>
        <dbReference type="Proteomes" id="UP000317243"/>
    </source>
</evidence>
<dbReference type="GO" id="GO:0009307">
    <property type="term" value="P:DNA restriction-modification system"/>
    <property type="evidence" value="ECO:0007669"/>
    <property type="project" value="UniProtKB-KW"/>
</dbReference>
<evidence type="ECO:0000313" key="9">
    <source>
        <dbReference type="EMBL" id="TWT39851.1"/>
    </source>
</evidence>
<evidence type="ECO:0000256" key="6">
    <source>
        <dbReference type="ARBA" id="ARBA00047422"/>
    </source>
</evidence>
<dbReference type="PRINTS" id="PR00105">
    <property type="entry name" value="C5METTRFRASE"/>
</dbReference>
<keyword evidence="10" id="KW-1185">Reference proteome</keyword>
<keyword evidence="5" id="KW-0680">Restriction system</keyword>
<comment type="caution">
    <text evidence="9">The sequence shown here is derived from an EMBL/GenBank/DDBJ whole genome shotgun (WGS) entry which is preliminary data.</text>
</comment>
<dbReference type="PANTHER" id="PTHR10629">
    <property type="entry name" value="CYTOSINE-SPECIFIC METHYLTRANSFERASE"/>
    <property type="match status" value="1"/>
</dbReference>
<evidence type="ECO:0000256" key="7">
    <source>
        <dbReference type="PROSITE-ProRule" id="PRU01016"/>
    </source>
</evidence>
<keyword evidence="2 7" id="KW-0489">Methyltransferase</keyword>
<dbReference type="NCBIfam" id="TIGR00675">
    <property type="entry name" value="dcm"/>
    <property type="match status" value="1"/>
</dbReference>
<dbReference type="Proteomes" id="UP000317243">
    <property type="component" value="Unassembled WGS sequence"/>
</dbReference>
<dbReference type="SUPFAM" id="SSF53335">
    <property type="entry name" value="S-adenosyl-L-methionine-dependent methyltransferases"/>
    <property type="match status" value="1"/>
</dbReference>
<dbReference type="Gene3D" id="3.40.50.150">
    <property type="entry name" value="Vaccinia Virus protein VP39"/>
    <property type="match status" value="1"/>
</dbReference>
<gene>
    <name evidence="9" type="primary">bspRIM</name>
    <name evidence="9" type="ORF">KOR42_51090</name>
</gene>
<accession>A0A5C5VPX8</accession>
<dbReference type="GO" id="GO:0003677">
    <property type="term" value="F:DNA binding"/>
    <property type="evidence" value="ECO:0007669"/>
    <property type="project" value="TreeGrafter"/>
</dbReference>
<sequence>MAAEMQIPVIDVFAGPGGLGEGFSSFSAEGCNPFRIALSIEKDTHAHQTLRLRSFFRQFARGKAPKIYYDVLRGDLSLDELPRRLMEKSTEHYRKWQVAEAESLHAELGVKSSHASISEKIAKAIGDRKRHWVLIGGPPCQAYSIVGRVRNRGNDDYKIEEDHRSTLYREYLQIIAEHQPSIFVMENVKGMLSATLQKQRIFEQILSDLSAPEATLPNGQLLRYRIVPIVDHSRSRRDQKLLPTDFIVACERFGVPQRRHRVILIGIREDLGDVNVPTLKPSEPPTVREMISTLPRLRSGLSRKFNGKGYIPLKDDPQLWKEVIQHWTIDSGNDALWLDTLADDDPATHTLIVSTVEKLRIPQKDRRGDFIAAEKTPDAPAALKKWIVDDRLKGTCNHESRLHMDSDLARYIFAACHAQVHGDSPKLNQFPRRLLPRHANAKDEKLIFDDRFRVQVAGSPATTVTSHLSKDGHYFIHYDPSQCRSMTVREVARLQTFPDNYLFCGPRTAQYIQVGNAVPPWVACQIAESVWKTLEDSGKIE</sequence>
<keyword evidence="4 7" id="KW-0949">S-adenosyl-L-methionine</keyword>
<organism evidence="9 10">
    <name type="scientific">Thalassoglobus neptunius</name>
    <dbReference type="NCBI Taxonomy" id="1938619"/>
    <lineage>
        <taxon>Bacteria</taxon>
        <taxon>Pseudomonadati</taxon>
        <taxon>Planctomycetota</taxon>
        <taxon>Planctomycetia</taxon>
        <taxon>Planctomycetales</taxon>
        <taxon>Planctomycetaceae</taxon>
        <taxon>Thalassoglobus</taxon>
    </lineage>
</organism>
<dbReference type="OrthoDB" id="9813719at2"/>
<dbReference type="InterPro" id="IPR029063">
    <property type="entry name" value="SAM-dependent_MTases_sf"/>
</dbReference>
<dbReference type="EC" id="2.1.1.37" evidence="1"/>
<evidence type="ECO:0000256" key="2">
    <source>
        <dbReference type="ARBA" id="ARBA00022603"/>
    </source>
</evidence>
<evidence type="ECO:0000256" key="4">
    <source>
        <dbReference type="ARBA" id="ARBA00022691"/>
    </source>
</evidence>
<dbReference type="GO" id="GO:0003886">
    <property type="term" value="F:DNA (cytosine-5-)-methyltransferase activity"/>
    <property type="evidence" value="ECO:0007669"/>
    <property type="project" value="UniProtKB-EC"/>
</dbReference>
<evidence type="ECO:0000256" key="3">
    <source>
        <dbReference type="ARBA" id="ARBA00022679"/>
    </source>
</evidence>
<reference evidence="9 10" key="1">
    <citation type="submission" date="2019-02" db="EMBL/GenBank/DDBJ databases">
        <title>Deep-cultivation of Planctomycetes and their phenomic and genomic characterization uncovers novel biology.</title>
        <authorList>
            <person name="Wiegand S."/>
            <person name="Jogler M."/>
            <person name="Boedeker C."/>
            <person name="Pinto D."/>
            <person name="Vollmers J."/>
            <person name="Rivas-Marin E."/>
            <person name="Kohn T."/>
            <person name="Peeters S.H."/>
            <person name="Heuer A."/>
            <person name="Rast P."/>
            <person name="Oberbeckmann S."/>
            <person name="Bunk B."/>
            <person name="Jeske O."/>
            <person name="Meyerdierks A."/>
            <person name="Storesund J.E."/>
            <person name="Kallscheuer N."/>
            <person name="Luecker S."/>
            <person name="Lage O.M."/>
            <person name="Pohl T."/>
            <person name="Merkel B.J."/>
            <person name="Hornburger P."/>
            <person name="Mueller R.-W."/>
            <person name="Bruemmer F."/>
            <person name="Labrenz M."/>
            <person name="Spormann A.M."/>
            <person name="Op Den Camp H."/>
            <person name="Overmann J."/>
            <person name="Amann R."/>
            <person name="Jetten M.S.M."/>
            <person name="Mascher T."/>
            <person name="Medema M.H."/>
            <person name="Devos D.P."/>
            <person name="Kaster A.-K."/>
            <person name="Ovreas L."/>
            <person name="Rohde M."/>
            <person name="Galperin M.Y."/>
            <person name="Jogler C."/>
        </authorList>
    </citation>
    <scope>NUCLEOTIDE SEQUENCE [LARGE SCALE GENOMIC DNA]</scope>
    <source>
        <strain evidence="9 10">KOR42</strain>
    </source>
</reference>
<dbReference type="PROSITE" id="PS51679">
    <property type="entry name" value="SAM_MT_C5"/>
    <property type="match status" value="1"/>
</dbReference>
<proteinExistence type="inferred from homology"/>
<dbReference type="GO" id="GO:0044027">
    <property type="term" value="P:negative regulation of gene expression via chromosomal CpG island methylation"/>
    <property type="evidence" value="ECO:0007669"/>
    <property type="project" value="TreeGrafter"/>
</dbReference>